<dbReference type="RefSeq" id="WP_189450939.1">
    <property type="nucleotide sequence ID" value="NZ_BMXY01000005.1"/>
</dbReference>
<dbReference type="EMBL" id="BMXY01000005">
    <property type="protein sequence ID" value="GGZ71512.1"/>
    <property type="molecule type" value="Genomic_DNA"/>
</dbReference>
<dbReference type="SMART" id="SM00267">
    <property type="entry name" value="GGDEF"/>
    <property type="match status" value="1"/>
</dbReference>
<sequence>MPAPVSWSFEDAFHHATGGLALVGLDGRWLEANDAACDLLGRTRGHLVGRSLFGACELEDALALMRRIAAVVDHGLQAFAQELRLPRLDGSQSWLRLSCSTIPDADGAPAYLAVSLVDVTAQREACAERDAFYDLCPDPLVIATQDGFIVRANAAWEAALGWSTADMRATPFLDFVHPDDRERTAAEVARIRAGEGTPRFRNRYRTRSGGHRWLEWQTRLGEDGRIYAISRDVTEQQQAMLIFDAEMQRRRQRLDEAEQRLGVHVNNTPLAVVEFDERLRVRRWSPRAEALFGWSEEEVIGDRPDQWRFIHEDDADAVATAMLSLVTGEAPSQVMRNRNYTRDGAVVHCEWFHSAVFDDDGALLSLLAFAQDISARVHAEAEAAEREALFRATFEQAPVGIVHVDVDGRLLRVNQTFCDFVGHPAEWLVEMGIRAVSHAEDVDAELGLLRQVLDGRIDRYEMRKRYVHRDGRLLWGQLTVSLRRDDDGQPLHFIAVVEDIAATVQAETALRRAHDELEQRVAERTRELESANRTLAVEVEQRREAEGALRESEVRMRAILENSHDAFIAMDEAGCVVEWNRSAEAIFGWRRAEVVGRPLNAFIVPDRFQSLHGESMAARYLAGGGSRVLDQRLELPARHRNGHEFPVEVTVNLVRLGGRHLFTAFLHDISERVAAERQLRESEARLRTITDNVPAMIAHVGPDLRFRFANSAYCEWFDRSDDIAGLHVRDVIGEEGYARALPQIERAQSGQRGALDRMRLQPDGSERHSHVVLIPDATSLADGAFGFFVAAHDVTTHKHIAQVMEQRALRDELTGLPNRAAWMQAMEERIVEGAPDAAVMFLDLDDFKQVNDAHGHEVGDAVLREFAVRLRRCVRGTDFVARLAGDEFVVLLQGAGDMAAVATRVAQSITAAMDAPFEIGALRLPMAGSIGVALQEGSGCDGQHLLRAADTAMYAAKRDRAAPRYRLVGVDAVAAPAA</sequence>
<dbReference type="PROSITE" id="PS50113">
    <property type="entry name" value="PAC"/>
    <property type="match status" value="3"/>
</dbReference>
<dbReference type="Gene3D" id="3.30.70.270">
    <property type="match status" value="1"/>
</dbReference>
<feature type="domain" description="GGDEF" evidence="3">
    <location>
        <begin position="835"/>
        <end position="972"/>
    </location>
</feature>
<organism evidence="4 5">
    <name type="scientific">Cognatilysobacter xinjiangensis</name>
    <dbReference type="NCBI Taxonomy" id="546892"/>
    <lineage>
        <taxon>Bacteria</taxon>
        <taxon>Pseudomonadati</taxon>
        <taxon>Pseudomonadota</taxon>
        <taxon>Gammaproteobacteria</taxon>
        <taxon>Lysobacterales</taxon>
        <taxon>Lysobacteraceae</taxon>
        <taxon>Cognatilysobacter</taxon>
    </lineage>
</organism>
<dbReference type="InterPro" id="IPR035965">
    <property type="entry name" value="PAS-like_dom_sf"/>
</dbReference>
<dbReference type="InterPro" id="IPR029787">
    <property type="entry name" value="Nucleotide_cyclase"/>
</dbReference>
<dbReference type="Pfam" id="PF00989">
    <property type="entry name" value="PAS"/>
    <property type="match status" value="2"/>
</dbReference>
<dbReference type="InterPro" id="IPR052155">
    <property type="entry name" value="Biofilm_reg_signaling"/>
</dbReference>
<dbReference type="Pfam" id="PF08448">
    <property type="entry name" value="PAS_4"/>
    <property type="match status" value="3"/>
</dbReference>
<dbReference type="InterPro" id="IPR000014">
    <property type="entry name" value="PAS"/>
</dbReference>
<dbReference type="NCBIfam" id="TIGR00229">
    <property type="entry name" value="sensory_box"/>
    <property type="match status" value="6"/>
</dbReference>
<evidence type="ECO:0000313" key="5">
    <source>
        <dbReference type="Proteomes" id="UP000643403"/>
    </source>
</evidence>
<dbReference type="Pfam" id="PF00990">
    <property type="entry name" value="GGDEF"/>
    <property type="match status" value="1"/>
</dbReference>
<dbReference type="CDD" id="cd01949">
    <property type="entry name" value="GGDEF"/>
    <property type="match status" value="1"/>
</dbReference>
<dbReference type="PROSITE" id="PS50112">
    <property type="entry name" value="PAS"/>
    <property type="match status" value="5"/>
</dbReference>
<dbReference type="InterPro" id="IPR000160">
    <property type="entry name" value="GGDEF_dom"/>
</dbReference>
<dbReference type="PANTHER" id="PTHR44757">
    <property type="entry name" value="DIGUANYLATE CYCLASE DGCP"/>
    <property type="match status" value="1"/>
</dbReference>
<dbReference type="SMART" id="SM00091">
    <property type="entry name" value="PAS"/>
    <property type="match status" value="6"/>
</dbReference>
<dbReference type="Proteomes" id="UP000643403">
    <property type="component" value="Unassembled WGS sequence"/>
</dbReference>
<evidence type="ECO:0000259" key="2">
    <source>
        <dbReference type="PROSITE" id="PS50113"/>
    </source>
</evidence>
<dbReference type="InterPro" id="IPR043128">
    <property type="entry name" value="Rev_trsase/Diguanyl_cyclase"/>
</dbReference>
<dbReference type="PANTHER" id="PTHR44757:SF2">
    <property type="entry name" value="BIOFILM ARCHITECTURE MAINTENANCE PROTEIN MBAA"/>
    <property type="match status" value="1"/>
</dbReference>
<evidence type="ECO:0000259" key="3">
    <source>
        <dbReference type="PROSITE" id="PS50887"/>
    </source>
</evidence>
<proteinExistence type="predicted"/>
<keyword evidence="5" id="KW-1185">Reference proteome</keyword>
<dbReference type="SUPFAM" id="SSF55073">
    <property type="entry name" value="Nucleotide cyclase"/>
    <property type="match status" value="1"/>
</dbReference>
<feature type="domain" description="PAS" evidence="1">
    <location>
        <begin position="9"/>
        <end position="75"/>
    </location>
</feature>
<evidence type="ECO:0000259" key="1">
    <source>
        <dbReference type="PROSITE" id="PS50112"/>
    </source>
</evidence>
<feature type="domain" description="PAC" evidence="2">
    <location>
        <begin position="460"/>
        <end position="512"/>
    </location>
</feature>
<feature type="domain" description="PAS" evidence="1">
    <location>
        <begin position="552"/>
        <end position="606"/>
    </location>
</feature>
<evidence type="ECO:0000313" key="4">
    <source>
        <dbReference type="EMBL" id="GGZ71512.1"/>
    </source>
</evidence>
<dbReference type="InterPro" id="IPR013655">
    <property type="entry name" value="PAS_fold_3"/>
</dbReference>
<feature type="domain" description="PAC" evidence="2">
    <location>
        <begin position="333"/>
        <end position="385"/>
    </location>
</feature>
<dbReference type="NCBIfam" id="TIGR00254">
    <property type="entry name" value="GGDEF"/>
    <property type="match status" value="1"/>
</dbReference>
<feature type="domain" description="PAS" evidence="1">
    <location>
        <begin position="386"/>
        <end position="456"/>
    </location>
</feature>
<dbReference type="SMART" id="SM00086">
    <property type="entry name" value="PAC"/>
    <property type="match status" value="5"/>
</dbReference>
<comment type="caution">
    <text evidence="4">The sequence shown here is derived from an EMBL/GenBank/DDBJ whole genome shotgun (WGS) entry which is preliminary data.</text>
</comment>
<dbReference type="Pfam" id="PF08447">
    <property type="entry name" value="PAS_3"/>
    <property type="match status" value="1"/>
</dbReference>
<dbReference type="InterPro" id="IPR013656">
    <property type="entry name" value="PAS_4"/>
</dbReference>
<dbReference type="SUPFAM" id="SSF55785">
    <property type="entry name" value="PYP-like sensor domain (PAS domain)"/>
    <property type="match status" value="6"/>
</dbReference>
<protein>
    <recommendedName>
        <fullName evidence="6">PAS domain S-box-containing protein/diguanylate cyclase (GGDEF) domain-containing protein</fullName>
    </recommendedName>
</protein>
<dbReference type="InterPro" id="IPR013767">
    <property type="entry name" value="PAS_fold"/>
</dbReference>
<dbReference type="CDD" id="cd00130">
    <property type="entry name" value="PAS"/>
    <property type="match status" value="5"/>
</dbReference>
<reference evidence="5" key="1">
    <citation type="journal article" date="2019" name="Int. J. Syst. Evol. Microbiol.">
        <title>The Global Catalogue of Microorganisms (GCM) 10K type strain sequencing project: providing services to taxonomists for standard genome sequencing and annotation.</title>
        <authorList>
            <consortium name="The Broad Institute Genomics Platform"/>
            <consortium name="The Broad Institute Genome Sequencing Center for Infectious Disease"/>
            <person name="Wu L."/>
            <person name="Ma J."/>
        </authorList>
    </citation>
    <scope>NUCLEOTIDE SEQUENCE [LARGE SCALE GENOMIC DNA]</scope>
    <source>
        <strain evidence="5">KCTC 22558</strain>
    </source>
</reference>
<feature type="domain" description="PAC" evidence="2">
    <location>
        <begin position="79"/>
        <end position="131"/>
    </location>
</feature>
<dbReference type="InterPro" id="IPR000700">
    <property type="entry name" value="PAS-assoc_C"/>
</dbReference>
<accession>A0ABQ3C7W8</accession>
<feature type="domain" description="PAS" evidence="1">
    <location>
        <begin position="137"/>
        <end position="195"/>
    </location>
</feature>
<dbReference type="PROSITE" id="PS50887">
    <property type="entry name" value="GGDEF"/>
    <property type="match status" value="1"/>
</dbReference>
<gene>
    <name evidence="4" type="ORF">GCM10008101_27170</name>
</gene>
<evidence type="ECO:0008006" key="6">
    <source>
        <dbReference type="Google" id="ProtNLM"/>
    </source>
</evidence>
<feature type="domain" description="PAS" evidence="1">
    <location>
        <begin position="257"/>
        <end position="329"/>
    </location>
</feature>
<name>A0ABQ3C7W8_9GAMM</name>
<dbReference type="InterPro" id="IPR001610">
    <property type="entry name" value="PAC"/>
</dbReference>
<dbReference type="Gene3D" id="3.30.450.20">
    <property type="entry name" value="PAS domain"/>
    <property type="match status" value="6"/>
</dbReference>